<sequence>MHRTVSCDYAVVIFGELECLLDSGETRTLCQGDVLIQRGTMHKWINHSDAWARMVYVLLDAEEVEVNGQRLGEELGGMEGVPNSH</sequence>
<reference evidence="1" key="2">
    <citation type="journal article" date="2023" name="IMA Fungus">
        <title>Comparative genomic study of the Penicillium genus elucidates a diverse pangenome and 15 lateral gene transfer events.</title>
        <authorList>
            <person name="Petersen C."/>
            <person name="Sorensen T."/>
            <person name="Nielsen M.R."/>
            <person name="Sondergaard T.E."/>
            <person name="Sorensen J.L."/>
            <person name="Fitzpatrick D.A."/>
            <person name="Frisvad J.C."/>
            <person name="Nielsen K.L."/>
        </authorList>
    </citation>
    <scope>NUCLEOTIDE SEQUENCE</scope>
    <source>
        <strain evidence="1">IBT 15544</strain>
    </source>
</reference>
<dbReference type="PANTHER" id="PTHR36156">
    <property type="entry name" value="SLR2101 PROTEIN"/>
    <property type="match status" value="1"/>
</dbReference>
<dbReference type="GeneID" id="83178485"/>
<dbReference type="Gene3D" id="2.60.120.10">
    <property type="entry name" value="Jelly Rolls"/>
    <property type="match status" value="1"/>
</dbReference>
<dbReference type="SUPFAM" id="SSF51182">
    <property type="entry name" value="RmlC-like cupins"/>
    <property type="match status" value="1"/>
</dbReference>
<dbReference type="InterPro" id="IPR047142">
    <property type="entry name" value="OryJ/VirC-like"/>
</dbReference>
<gene>
    <name evidence="1" type="ORF">N7498_004122</name>
</gene>
<name>A0A9W9N3H3_9EURO</name>
<evidence type="ECO:0000313" key="2">
    <source>
        <dbReference type="Proteomes" id="UP001150904"/>
    </source>
</evidence>
<accession>A0A9W9N3H3</accession>
<reference evidence="1" key="1">
    <citation type="submission" date="2022-12" db="EMBL/GenBank/DDBJ databases">
        <authorList>
            <person name="Petersen C."/>
        </authorList>
    </citation>
    <scope>NUCLEOTIDE SEQUENCE</scope>
    <source>
        <strain evidence="1">IBT 15544</strain>
    </source>
</reference>
<dbReference type="OrthoDB" id="5840532at2759"/>
<proteinExistence type="predicted"/>
<dbReference type="InterPro" id="IPR014710">
    <property type="entry name" value="RmlC-like_jellyroll"/>
</dbReference>
<dbReference type="RefSeq" id="XP_058310646.1">
    <property type="nucleotide sequence ID" value="XM_058451184.1"/>
</dbReference>
<dbReference type="InterPro" id="IPR011051">
    <property type="entry name" value="RmlC_Cupin_sf"/>
</dbReference>
<comment type="caution">
    <text evidence="1">The sequence shown here is derived from an EMBL/GenBank/DDBJ whole genome shotgun (WGS) entry which is preliminary data.</text>
</comment>
<keyword evidence="2" id="KW-1185">Reference proteome</keyword>
<dbReference type="AlphaFoldDB" id="A0A9W9N3H3"/>
<dbReference type="EMBL" id="JAPQKR010000008">
    <property type="protein sequence ID" value="KAJ5212476.1"/>
    <property type="molecule type" value="Genomic_DNA"/>
</dbReference>
<evidence type="ECO:0000313" key="1">
    <source>
        <dbReference type="EMBL" id="KAJ5212476.1"/>
    </source>
</evidence>
<dbReference type="CDD" id="cd02231">
    <property type="entry name" value="cupin_BLL6423-like"/>
    <property type="match status" value="1"/>
</dbReference>
<protein>
    <submittedName>
        <fullName evidence="1">Uncharacterized protein</fullName>
    </submittedName>
</protein>
<organism evidence="1 2">
    <name type="scientific">Penicillium cinerascens</name>
    <dbReference type="NCBI Taxonomy" id="70096"/>
    <lineage>
        <taxon>Eukaryota</taxon>
        <taxon>Fungi</taxon>
        <taxon>Dikarya</taxon>
        <taxon>Ascomycota</taxon>
        <taxon>Pezizomycotina</taxon>
        <taxon>Eurotiomycetes</taxon>
        <taxon>Eurotiomycetidae</taxon>
        <taxon>Eurotiales</taxon>
        <taxon>Aspergillaceae</taxon>
        <taxon>Penicillium</taxon>
    </lineage>
</organism>
<dbReference type="Proteomes" id="UP001150904">
    <property type="component" value="Unassembled WGS sequence"/>
</dbReference>
<dbReference type="PANTHER" id="PTHR36156:SF2">
    <property type="entry name" value="CUPIN TYPE-2 DOMAIN-CONTAINING PROTEIN"/>
    <property type="match status" value="1"/>
</dbReference>